<name>A0A9P6U7Q8_9FUNG</name>
<keyword evidence="1" id="KW-0732">Signal</keyword>
<feature type="chain" id="PRO_5040321380" evidence="1">
    <location>
        <begin position="20"/>
        <end position="169"/>
    </location>
</feature>
<organism evidence="2 3">
    <name type="scientific">Mortierella polycephala</name>
    <dbReference type="NCBI Taxonomy" id="41804"/>
    <lineage>
        <taxon>Eukaryota</taxon>
        <taxon>Fungi</taxon>
        <taxon>Fungi incertae sedis</taxon>
        <taxon>Mucoromycota</taxon>
        <taxon>Mortierellomycotina</taxon>
        <taxon>Mortierellomycetes</taxon>
        <taxon>Mortierellales</taxon>
        <taxon>Mortierellaceae</taxon>
        <taxon>Mortierella</taxon>
    </lineage>
</organism>
<gene>
    <name evidence="2" type="ORF">BG011_009085</name>
</gene>
<dbReference type="EMBL" id="JAAAJA010000079">
    <property type="protein sequence ID" value="KAG0263250.1"/>
    <property type="molecule type" value="Genomic_DNA"/>
</dbReference>
<dbReference type="Proteomes" id="UP000726737">
    <property type="component" value="Unassembled WGS sequence"/>
</dbReference>
<dbReference type="OrthoDB" id="2433367at2759"/>
<feature type="signal peptide" evidence="1">
    <location>
        <begin position="1"/>
        <end position="19"/>
    </location>
</feature>
<proteinExistence type="predicted"/>
<accession>A0A9P6U7Q8</accession>
<sequence>MQFKTLTLAAAIAVASVSAQFAQDPCADCVYASFGNDTLCASLPPKDMEALTLAFQPGSVDAKIIVAEMKKPATKDCLCSWSKDTFSATGAARDCVKTEAPVCDAKQLADGQLQLDSMKGLLTCGATPSGSAPSPTGSETPESAAGSLSISMPYVLSVAALGLAALAGL</sequence>
<evidence type="ECO:0000256" key="1">
    <source>
        <dbReference type="SAM" id="SignalP"/>
    </source>
</evidence>
<evidence type="ECO:0000313" key="3">
    <source>
        <dbReference type="Proteomes" id="UP000726737"/>
    </source>
</evidence>
<reference evidence="2" key="1">
    <citation type="journal article" date="2020" name="Fungal Divers.">
        <title>Resolving the Mortierellaceae phylogeny through synthesis of multi-gene phylogenetics and phylogenomics.</title>
        <authorList>
            <person name="Vandepol N."/>
            <person name="Liber J."/>
            <person name="Desiro A."/>
            <person name="Na H."/>
            <person name="Kennedy M."/>
            <person name="Barry K."/>
            <person name="Grigoriev I.V."/>
            <person name="Miller A.N."/>
            <person name="O'Donnell K."/>
            <person name="Stajich J.E."/>
            <person name="Bonito G."/>
        </authorList>
    </citation>
    <scope>NUCLEOTIDE SEQUENCE</scope>
    <source>
        <strain evidence="2">KOD948</strain>
    </source>
</reference>
<comment type="caution">
    <text evidence="2">The sequence shown here is derived from an EMBL/GenBank/DDBJ whole genome shotgun (WGS) entry which is preliminary data.</text>
</comment>
<dbReference type="AlphaFoldDB" id="A0A9P6U7Q8"/>
<evidence type="ECO:0000313" key="2">
    <source>
        <dbReference type="EMBL" id="KAG0263250.1"/>
    </source>
</evidence>
<protein>
    <submittedName>
        <fullName evidence="2">Uncharacterized protein</fullName>
    </submittedName>
</protein>
<keyword evidence="3" id="KW-1185">Reference proteome</keyword>